<dbReference type="OrthoDB" id="73196at2759"/>
<dbReference type="InterPro" id="IPR016181">
    <property type="entry name" value="Acyl_CoA_acyltransferase"/>
</dbReference>
<dbReference type="SUPFAM" id="SSF55729">
    <property type="entry name" value="Acyl-CoA N-acyltransferases (Nat)"/>
    <property type="match status" value="1"/>
</dbReference>
<evidence type="ECO:0000313" key="1">
    <source>
        <dbReference type="EMBL" id="KAF0689870.1"/>
    </source>
</evidence>
<keyword evidence="3" id="KW-1185">Reference proteome</keyword>
<name>A0A485LBE2_9STRA</name>
<evidence type="ECO:0000313" key="3">
    <source>
        <dbReference type="Proteomes" id="UP000332933"/>
    </source>
</evidence>
<organism evidence="2 3">
    <name type="scientific">Aphanomyces stellatus</name>
    <dbReference type="NCBI Taxonomy" id="120398"/>
    <lineage>
        <taxon>Eukaryota</taxon>
        <taxon>Sar</taxon>
        <taxon>Stramenopiles</taxon>
        <taxon>Oomycota</taxon>
        <taxon>Saprolegniomycetes</taxon>
        <taxon>Saprolegniales</taxon>
        <taxon>Verrucalvaceae</taxon>
        <taxon>Aphanomyces</taxon>
    </lineage>
</organism>
<evidence type="ECO:0000313" key="2">
    <source>
        <dbReference type="EMBL" id="VFT95449.1"/>
    </source>
</evidence>
<dbReference type="Proteomes" id="UP000332933">
    <property type="component" value="Unassembled WGS sequence"/>
</dbReference>
<dbReference type="AlphaFoldDB" id="A0A485LBE2"/>
<protein>
    <submittedName>
        <fullName evidence="2">Aste57867_18715 protein</fullName>
    </submittedName>
</protein>
<dbReference type="EMBL" id="CAADRA010006428">
    <property type="protein sequence ID" value="VFT95449.1"/>
    <property type="molecule type" value="Genomic_DNA"/>
</dbReference>
<accession>A0A485LBE2</accession>
<proteinExistence type="predicted"/>
<dbReference type="Gene3D" id="3.40.630.30">
    <property type="match status" value="1"/>
</dbReference>
<gene>
    <name evidence="2" type="primary">Aste57867_18715</name>
    <name evidence="1" type="ORF">As57867_018651</name>
    <name evidence="2" type="ORF">ASTE57867_18715</name>
</gene>
<reference evidence="1" key="2">
    <citation type="submission" date="2019-06" db="EMBL/GenBank/DDBJ databases">
        <title>Genomics analysis of Aphanomyces spp. identifies a new class of oomycete effector associated with host adaptation.</title>
        <authorList>
            <person name="Gaulin E."/>
        </authorList>
    </citation>
    <scope>NUCLEOTIDE SEQUENCE</scope>
    <source>
        <strain evidence="1">CBS 578.67</strain>
    </source>
</reference>
<dbReference type="EMBL" id="VJMH01006407">
    <property type="protein sequence ID" value="KAF0689870.1"/>
    <property type="molecule type" value="Genomic_DNA"/>
</dbReference>
<sequence length="179" mass="20090">MSANARSFNCSKYHHRPINQLSFVSFRVDVNDSPNKGNWSFARLLRERNFGGVSTGLFDPLDVTMCHHVLTFVGDAPVAAARWAFTDDNGVEIALVEKLGVIDMRRNRTYGTYTLGRIIEDVKAKMAAEGRHVYAIVASVVHDPMHPAWKTFVKCGFKPMGQSFPVDNKAHVKMVLRHS</sequence>
<reference evidence="2 3" key="1">
    <citation type="submission" date="2019-03" db="EMBL/GenBank/DDBJ databases">
        <authorList>
            <person name="Gaulin E."/>
            <person name="Dumas B."/>
        </authorList>
    </citation>
    <scope>NUCLEOTIDE SEQUENCE [LARGE SCALE GENOMIC DNA]</scope>
    <source>
        <strain evidence="2">CBS 568.67</strain>
    </source>
</reference>